<dbReference type="AlphaFoldDB" id="A0A098VM69"/>
<dbReference type="RefSeq" id="XP_013236491.1">
    <property type="nucleotide sequence ID" value="XM_013381037.1"/>
</dbReference>
<dbReference type="GO" id="GO:0004527">
    <property type="term" value="F:exonuclease activity"/>
    <property type="evidence" value="ECO:0007669"/>
    <property type="project" value="InterPro"/>
</dbReference>
<feature type="domain" description="Xrn1 N-terminal" evidence="1">
    <location>
        <begin position="53"/>
        <end position="177"/>
    </location>
</feature>
<dbReference type="HOGENOM" id="CLU_435511_0_0_1"/>
<protein>
    <recommendedName>
        <fullName evidence="1">Xrn1 N-terminal domain-containing protein</fullName>
    </recommendedName>
</protein>
<gene>
    <name evidence="2" type="ORF">DI09_90p30</name>
</gene>
<evidence type="ECO:0000313" key="2">
    <source>
        <dbReference type="EMBL" id="KGG50050.1"/>
    </source>
</evidence>
<accession>A0A098VM69</accession>
<dbReference type="Pfam" id="PF03159">
    <property type="entry name" value="XRN_N"/>
    <property type="match status" value="1"/>
</dbReference>
<dbReference type="GeneID" id="25261060"/>
<keyword evidence="3" id="KW-1185">Reference proteome</keyword>
<dbReference type="GO" id="GO:0003676">
    <property type="term" value="F:nucleic acid binding"/>
    <property type="evidence" value="ECO:0007669"/>
    <property type="project" value="InterPro"/>
</dbReference>
<dbReference type="Gene3D" id="3.40.50.12390">
    <property type="match status" value="1"/>
</dbReference>
<name>A0A098VM69_9MICR</name>
<dbReference type="VEuPathDB" id="MicrosporidiaDB:DI09_90p30"/>
<evidence type="ECO:0000259" key="1">
    <source>
        <dbReference type="Pfam" id="PF03159"/>
    </source>
</evidence>
<reference evidence="2 3" key="1">
    <citation type="submission" date="2014-04" db="EMBL/GenBank/DDBJ databases">
        <title>A new species of microsporidia sheds light on the evolution of extreme parasitism.</title>
        <authorList>
            <person name="Haag K.L."/>
            <person name="James T.Y."/>
            <person name="Larsson R."/>
            <person name="Schaer T.M."/>
            <person name="Refardt D."/>
            <person name="Pombert J.-F."/>
            <person name="Ebert D."/>
        </authorList>
    </citation>
    <scope>NUCLEOTIDE SEQUENCE [LARGE SCALE GENOMIC DNA]</scope>
    <source>
        <strain evidence="2 3">UGP3</strain>
        <tissue evidence="2">Spores</tissue>
    </source>
</reference>
<evidence type="ECO:0000313" key="3">
    <source>
        <dbReference type="Proteomes" id="UP000029725"/>
    </source>
</evidence>
<organism evidence="2 3">
    <name type="scientific">Mitosporidium daphniae</name>
    <dbReference type="NCBI Taxonomy" id="1485682"/>
    <lineage>
        <taxon>Eukaryota</taxon>
        <taxon>Fungi</taxon>
        <taxon>Fungi incertae sedis</taxon>
        <taxon>Microsporidia</taxon>
        <taxon>Mitosporidium</taxon>
    </lineage>
</organism>
<sequence length="628" mass="70142">MNGIIHNLSRKHLTGAVSTKIQQMLGQLHSAESCSKTPNPIITDAQIKSLAMVPLFEQLYHVMFLIMKRYQGASRLFIALDGIAPLVKWELQKRRRFRYDKTSNMGSETFGREALTPGSSLMFLIERCLFWIAKDFLMQQNSMHTNPHSKKNSFVVIDSACRAGEAEWKNIQHLKISINEQFSALRTSASPFASSSSISLSKLMRGGPRNFYETRRLLCASDADSMLMTLAYPIQSLFTVDVSYSTHKNSLFSPHSIIKSLALINPTGFLELRDGLFLLSLLCVGSDYVSRLQGMPSLTYSWTCFITWTKSFSNVLEWKLIDRSNRSINVEALQNFLSFCQCSSKNMPDPEIFSEYPETASVFDSDIEGKDNRKGDSDKNMSPPLKPCSIDSYLSILVSNLDIIFTGVCRFFFLDRVLSPSIDDIISWKPTHKHAKTPICGSPDPSLLVPGAYAMMLLPKKKYSCLAQPIQSLMRLENEPGLHALVPEREDELISPSLSELVAYSQLLSPLSLSSLEKDFTFSSEKSSIIALSDIDGEKVRTGSSSENKFSQLFSPGIFESGTCSFEIDGRIPFGLNSATVNSKSLSPYADVPSLYQPNDPAVGNWTFLESEIKLINSMMDAYSSKTC</sequence>
<comment type="caution">
    <text evidence="2">The sequence shown here is derived from an EMBL/GenBank/DDBJ whole genome shotgun (WGS) entry which is preliminary data.</text>
</comment>
<dbReference type="Proteomes" id="UP000029725">
    <property type="component" value="Unassembled WGS sequence"/>
</dbReference>
<proteinExistence type="predicted"/>
<dbReference type="EMBL" id="JMKJ01000602">
    <property type="protein sequence ID" value="KGG50050.1"/>
    <property type="molecule type" value="Genomic_DNA"/>
</dbReference>
<dbReference type="InterPro" id="IPR004859">
    <property type="entry name" value="Xrn1_N"/>
</dbReference>